<accession>A0AAD7ZF32</accession>
<feature type="compositionally biased region" description="Basic and acidic residues" evidence="1">
    <location>
        <begin position="52"/>
        <end position="70"/>
    </location>
</feature>
<feature type="non-terminal residue" evidence="2">
    <location>
        <position position="70"/>
    </location>
</feature>
<name>A0AAD7ZF32_DIPPU</name>
<evidence type="ECO:0000313" key="3">
    <source>
        <dbReference type="Proteomes" id="UP001233999"/>
    </source>
</evidence>
<evidence type="ECO:0000313" key="2">
    <source>
        <dbReference type="EMBL" id="KAJ9579127.1"/>
    </source>
</evidence>
<reference evidence="2" key="2">
    <citation type="submission" date="2023-05" db="EMBL/GenBank/DDBJ databases">
        <authorList>
            <person name="Fouks B."/>
        </authorList>
    </citation>
    <scope>NUCLEOTIDE SEQUENCE</scope>
    <source>
        <strain evidence="2">Stay&amp;Tobe</strain>
        <tissue evidence="2">Testes</tissue>
    </source>
</reference>
<organism evidence="2 3">
    <name type="scientific">Diploptera punctata</name>
    <name type="common">Pacific beetle cockroach</name>
    <dbReference type="NCBI Taxonomy" id="6984"/>
    <lineage>
        <taxon>Eukaryota</taxon>
        <taxon>Metazoa</taxon>
        <taxon>Ecdysozoa</taxon>
        <taxon>Arthropoda</taxon>
        <taxon>Hexapoda</taxon>
        <taxon>Insecta</taxon>
        <taxon>Pterygota</taxon>
        <taxon>Neoptera</taxon>
        <taxon>Polyneoptera</taxon>
        <taxon>Dictyoptera</taxon>
        <taxon>Blattodea</taxon>
        <taxon>Blaberoidea</taxon>
        <taxon>Blaberidae</taxon>
        <taxon>Diplopterinae</taxon>
        <taxon>Diploptera</taxon>
    </lineage>
</organism>
<reference evidence="2" key="1">
    <citation type="journal article" date="2023" name="IScience">
        <title>Live-bearing cockroach genome reveals convergent evolutionary mechanisms linked to viviparity in insects and beyond.</title>
        <authorList>
            <person name="Fouks B."/>
            <person name="Harrison M.C."/>
            <person name="Mikhailova A.A."/>
            <person name="Marchal E."/>
            <person name="English S."/>
            <person name="Carruthers M."/>
            <person name="Jennings E.C."/>
            <person name="Chiamaka E.L."/>
            <person name="Frigard R.A."/>
            <person name="Pippel M."/>
            <person name="Attardo G.M."/>
            <person name="Benoit J.B."/>
            <person name="Bornberg-Bauer E."/>
            <person name="Tobe S.S."/>
        </authorList>
    </citation>
    <scope>NUCLEOTIDE SEQUENCE</scope>
    <source>
        <strain evidence="2">Stay&amp;Tobe</strain>
    </source>
</reference>
<sequence length="70" mass="7930">EVRESRIMKISESTSQKVREPTSQNVGEPTSPGIYKSANQRGRQVKPSESLQWEKVRTSGRSEKVRQEVG</sequence>
<protein>
    <submittedName>
        <fullName evidence="2">Uncharacterized protein</fullName>
    </submittedName>
</protein>
<feature type="non-terminal residue" evidence="2">
    <location>
        <position position="1"/>
    </location>
</feature>
<gene>
    <name evidence="2" type="ORF">L9F63_024766</name>
</gene>
<feature type="compositionally biased region" description="Polar residues" evidence="1">
    <location>
        <begin position="37"/>
        <end position="51"/>
    </location>
</feature>
<dbReference type="EMBL" id="JASPKZ010008664">
    <property type="protein sequence ID" value="KAJ9579127.1"/>
    <property type="molecule type" value="Genomic_DNA"/>
</dbReference>
<feature type="region of interest" description="Disordered" evidence="1">
    <location>
        <begin position="1"/>
        <end position="70"/>
    </location>
</feature>
<dbReference type="Proteomes" id="UP001233999">
    <property type="component" value="Unassembled WGS sequence"/>
</dbReference>
<comment type="caution">
    <text evidence="2">The sequence shown here is derived from an EMBL/GenBank/DDBJ whole genome shotgun (WGS) entry which is preliminary data.</text>
</comment>
<evidence type="ECO:0000256" key="1">
    <source>
        <dbReference type="SAM" id="MobiDB-lite"/>
    </source>
</evidence>
<dbReference type="AlphaFoldDB" id="A0AAD7ZF32"/>
<proteinExistence type="predicted"/>
<keyword evidence="3" id="KW-1185">Reference proteome</keyword>
<feature type="compositionally biased region" description="Polar residues" evidence="1">
    <location>
        <begin position="11"/>
        <end position="28"/>
    </location>
</feature>